<reference evidence="2 3" key="1">
    <citation type="submission" date="2017-04" db="EMBL/GenBank/DDBJ databases">
        <authorList>
            <person name="Afonso C.L."/>
            <person name="Miller P.J."/>
            <person name="Scott M.A."/>
            <person name="Spackman E."/>
            <person name="Goraichik I."/>
            <person name="Dimitrov K.M."/>
            <person name="Suarez D.L."/>
            <person name="Swayne D.E."/>
        </authorList>
    </citation>
    <scope>NUCLEOTIDE SEQUENCE [LARGE SCALE GENOMIC DNA]</scope>
    <source>
        <strain evidence="2 3">DSM 43828</strain>
    </source>
</reference>
<name>A0A1Y5X548_KIBAR</name>
<dbReference type="Proteomes" id="UP000192674">
    <property type="component" value="Unassembled WGS sequence"/>
</dbReference>
<evidence type="ECO:0000313" key="3">
    <source>
        <dbReference type="Proteomes" id="UP000192674"/>
    </source>
</evidence>
<proteinExistence type="predicted"/>
<dbReference type="InterPro" id="IPR029063">
    <property type="entry name" value="SAM-dependent_MTases_sf"/>
</dbReference>
<dbReference type="SUPFAM" id="SSF53335">
    <property type="entry name" value="S-adenosyl-L-methionine-dependent methyltransferases"/>
    <property type="match status" value="1"/>
</dbReference>
<dbReference type="EMBL" id="FWXV01000001">
    <property type="protein sequence ID" value="SMC65854.1"/>
    <property type="molecule type" value="Genomic_DNA"/>
</dbReference>
<evidence type="ECO:0000313" key="2">
    <source>
        <dbReference type="EMBL" id="SMC65854.1"/>
    </source>
</evidence>
<gene>
    <name evidence="2" type="ORF">SAMN05661093_01207</name>
</gene>
<dbReference type="AlphaFoldDB" id="A0A1Y5X548"/>
<evidence type="ECO:0000256" key="1">
    <source>
        <dbReference type="SAM" id="MobiDB-lite"/>
    </source>
</evidence>
<organism evidence="2 3">
    <name type="scientific">Kibdelosporangium aridum</name>
    <dbReference type="NCBI Taxonomy" id="2030"/>
    <lineage>
        <taxon>Bacteria</taxon>
        <taxon>Bacillati</taxon>
        <taxon>Actinomycetota</taxon>
        <taxon>Actinomycetes</taxon>
        <taxon>Pseudonocardiales</taxon>
        <taxon>Pseudonocardiaceae</taxon>
        <taxon>Kibdelosporangium</taxon>
    </lineage>
</organism>
<protein>
    <recommendedName>
        <fullName evidence="4">Class I SAM-dependent methyltransferase</fullName>
    </recommendedName>
</protein>
<feature type="compositionally biased region" description="Basic and acidic residues" evidence="1">
    <location>
        <begin position="13"/>
        <end position="25"/>
    </location>
</feature>
<keyword evidence="3" id="KW-1185">Reference proteome</keyword>
<feature type="region of interest" description="Disordered" evidence="1">
    <location>
        <begin position="1"/>
        <end position="25"/>
    </location>
</feature>
<accession>A0A1Y5X548</accession>
<sequence>MSRHPRTATHMTKGRDRGVPSKDGACRPRGRFATVWPCAQEAQVSGTGVLAGWLHNAVIKIVATYSMPGHRVLLLAPSPDAVSSPRRPGRYAGLFEAAWSVARLGRGIQTAFAAPYVASGESMPPNGLFNVVILAADPQVLTSIRPTRWCRLLVPGGVLAVVTHGRRTMHGFWDPADSLVWAGREDGLKYVDRIGLLQVPVDGAVPGLAEPAVHVRAHADLHVFSADRGGGA</sequence>
<evidence type="ECO:0008006" key="4">
    <source>
        <dbReference type="Google" id="ProtNLM"/>
    </source>
</evidence>